<dbReference type="PANTHER" id="PTHR23315">
    <property type="entry name" value="U BOX DOMAIN-CONTAINING"/>
    <property type="match status" value="1"/>
</dbReference>
<dbReference type="GO" id="GO:0061630">
    <property type="term" value="F:ubiquitin protein ligase activity"/>
    <property type="evidence" value="ECO:0007669"/>
    <property type="project" value="UniProtKB-EC"/>
</dbReference>
<dbReference type="PROSITE" id="PS51698">
    <property type="entry name" value="U_BOX"/>
    <property type="match status" value="1"/>
</dbReference>
<keyword evidence="4" id="KW-0808">Transferase</keyword>
<evidence type="ECO:0000256" key="6">
    <source>
        <dbReference type="SAM" id="MobiDB-lite"/>
    </source>
</evidence>
<organism evidence="8 9">
    <name type="scientific">Eragrostis curvula</name>
    <name type="common">weeping love grass</name>
    <dbReference type="NCBI Taxonomy" id="38414"/>
    <lineage>
        <taxon>Eukaryota</taxon>
        <taxon>Viridiplantae</taxon>
        <taxon>Streptophyta</taxon>
        <taxon>Embryophyta</taxon>
        <taxon>Tracheophyta</taxon>
        <taxon>Spermatophyta</taxon>
        <taxon>Magnoliopsida</taxon>
        <taxon>Liliopsida</taxon>
        <taxon>Poales</taxon>
        <taxon>Poaceae</taxon>
        <taxon>PACMAD clade</taxon>
        <taxon>Chloridoideae</taxon>
        <taxon>Eragrostideae</taxon>
        <taxon>Eragrostidinae</taxon>
        <taxon>Eragrostis</taxon>
    </lineage>
</organism>
<evidence type="ECO:0000256" key="3">
    <source>
        <dbReference type="ARBA" id="ARBA00012483"/>
    </source>
</evidence>
<dbReference type="Pfam" id="PF04564">
    <property type="entry name" value="U-box"/>
    <property type="match status" value="1"/>
</dbReference>
<dbReference type="GO" id="GO:0016567">
    <property type="term" value="P:protein ubiquitination"/>
    <property type="evidence" value="ECO:0007669"/>
    <property type="project" value="UniProtKB-UniPathway"/>
</dbReference>
<feature type="region of interest" description="Disordered" evidence="6">
    <location>
        <begin position="1"/>
        <end position="176"/>
    </location>
</feature>
<dbReference type="PANTHER" id="PTHR23315:SF82">
    <property type="entry name" value="RING-TYPE E3 UBIQUITIN TRANSFERASE"/>
    <property type="match status" value="1"/>
</dbReference>
<gene>
    <name evidence="8" type="ORF">EJB05_37279</name>
</gene>
<dbReference type="Gramene" id="TVU13848">
    <property type="protein sequence ID" value="TVU13848"/>
    <property type="gene ID" value="EJB05_37279"/>
</dbReference>
<keyword evidence="9" id="KW-1185">Reference proteome</keyword>
<feature type="non-terminal residue" evidence="8">
    <location>
        <position position="1"/>
    </location>
</feature>
<sequence length="721" mass="77837">MDWSEDEFAEEDLPALRRWRARQLSPPPASPASREEGSSSPPLPWVSAGSSSPSPRRGGGRGASGSGSGSGSRSPSPRRTAIMATRLASSVRTTRMASPPRPAPLAAAGTDEQESDEEDGAVEDILASLRDGSARPRLLPPRDGDAAGGSASVGGGVAGADDEDEADGFSFPPLQGPPVFDVEKEDEEVADGDGAFPAFSFPQLQTRPSVDGAEVLDAFAASEDARKAKAAAEFLEATMGANTGPRTEAIKKELCVNGRVLDIEGLERWLRRAEAADELAWFADLCADEGNPAPPLDLFESAFRALERASSAELHRGADARRRWIGSVPVPELFLCPFSKKVMEYPVVIASGKTVDRSALEKWWKNNQRICPVTGEVLAHCVFIPNILMSLCISLWRKVNSIADVAAVTDPPATSPQEEALFKEVTLMAHSPRCSKEAYDALFRLHELVDNESSIVQLLGRIPGAIAKLASVLPETCLDPDPELDDIILGIMAKAASYGPNKVAFGDDKYAIPVLIARAWLGPVPTRAKCAQILGLLADDYYNKIKIGELGGFAVLIELLLVGDVGVKKMVARAIASLCEAQENWGRFVKEGVADAAISLLRNDGLVVEAQAILLQVEGFDLGMTQIMEKLQALGNDEMCEKMRKRLWHIFMVQRSGRRCPDIPSARASIKAWETSSSSSSFDGGGEGSSDRDDQAKEDVKAIVSWLQKRCYYPRTYRYRD</sequence>
<feature type="compositionally biased region" description="Gly residues" evidence="6">
    <location>
        <begin position="60"/>
        <end position="70"/>
    </location>
</feature>
<accession>A0A5J9TSN0</accession>
<evidence type="ECO:0000313" key="8">
    <source>
        <dbReference type="EMBL" id="TVU13848.1"/>
    </source>
</evidence>
<feature type="domain" description="U-box" evidence="7">
    <location>
        <begin position="329"/>
        <end position="403"/>
    </location>
</feature>
<evidence type="ECO:0000256" key="5">
    <source>
        <dbReference type="ARBA" id="ARBA00022786"/>
    </source>
</evidence>
<dbReference type="InterPro" id="IPR003613">
    <property type="entry name" value="Ubox_domain"/>
</dbReference>
<proteinExistence type="predicted"/>
<feature type="region of interest" description="Disordered" evidence="6">
    <location>
        <begin position="676"/>
        <end position="696"/>
    </location>
</feature>
<evidence type="ECO:0000256" key="1">
    <source>
        <dbReference type="ARBA" id="ARBA00000900"/>
    </source>
</evidence>
<dbReference type="UniPathway" id="UPA00143"/>
<evidence type="ECO:0000256" key="4">
    <source>
        <dbReference type="ARBA" id="ARBA00022679"/>
    </source>
</evidence>
<dbReference type="SUPFAM" id="SSF57850">
    <property type="entry name" value="RING/U-box"/>
    <property type="match status" value="1"/>
</dbReference>
<dbReference type="EMBL" id="RWGY01000031">
    <property type="protein sequence ID" value="TVU13848.1"/>
    <property type="molecule type" value="Genomic_DNA"/>
</dbReference>
<dbReference type="Proteomes" id="UP000324897">
    <property type="component" value="Unassembled WGS sequence"/>
</dbReference>
<evidence type="ECO:0000256" key="2">
    <source>
        <dbReference type="ARBA" id="ARBA00004906"/>
    </source>
</evidence>
<dbReference type="Gene3D" id="1.25.10.10">
    <property type="entry name" value="Leucine-rich Repeat Variant"/>
    <property type="match status" value="1"/>
</dbReference>
<dbReference type="InterPro" id="IPR016024">
    <property type="entry name" value="ARM-type_fold"/>
</dbReference>
<dbReference type="AlphaFoldDB" id="A0A5J9TSN0"/>
<dbReference type="InterPro" id="IPR011989">
    <property type="entry name" value="ARM-like"/>
</dbReference>
<evidence type="ECO:0000313" key="9">
    <source>
        <dbReference type="Proteomes" id="UP000324897"/>
    </source>
</evidence>
<feature type="compositionally biased region" description="Acidic residues" evidence="6">
    <location>
        <begin position="111"/>
        <end position="122"/>
    </location>
</feature>
<dbReference type="SMART" id="SM00504">
    <property type="entry name" value="Ubox"/>
    <property type="match status" value="1"/>
</dbReference>
<comment type="caution">
    <text evidence="8">The sequence shown here is derived from an EMBL/GenBank/DDBJ whole genome shotgun (WGS) entry which is preliminary data.</text>
</comment>
<protein>
    <recommendedName>
        <fullName evidence="3">RING-type E3 ubiquitin transferase</fullName>
        <ecNumber evidence="3">2.3.2.27</ecNumber>
    </recommendedName>
</protein>
<feature type="compositionally biased region" description="Low complexity" evidence="6">
    <location>
        <begin position="47"/>
        <end position="56"/>
    </location>
</feature>
<feature type="compositionally biased region" description="Acidic residues" evidence="6">
    <location>
        <begin position="1"/>
        <end position="13"/>
    </location>
</feature>
<name>A0A5J9TSN0_9POAL</name>
<comment type="catalytic activity">
    <reaction evidence="1">
        <text>S-ubiquitinyl-[E2 ubiquitin-conjugating enzyme]-L-cysteine + [acceptor protein]-L-lysine = [E2 ubiquitin-conjugating enzyme]-L-cysteine + N(6)-ubiquitinyl-[acceptor protein]-L-lysine.</text>
        <dbReference type="EC" id="2.3.2.27"/>
    </reaction>
</comment>
<feature type="compositionally biased region" description="Polar residues" evidence="6">
    <location>
        <begin position="87"/>
        <end position="96"/>
    </location>
</feature>
<evidence type="ECO:0000259" key="7">
    <source>
        <dbReference type="PROSITE" id="PS51698"/>
    </source>
</evidence>
<dbReference type="OrthoDB" id="10064100at2759"/>
<dbReference type="SUPFAM" id="SSF48371">
    <property type="entry name" value="ARM repeat"/>
    <property type="match status" value="1"/>
</dbReference>
<dbReference type="InterPro" id="IPR013083">
    <property type="entry name" value="Znf_RING/FYVE/PHD"/>
</dbReference>
<dbReference type="Gene3D" id="3.30.40.10">
    <property type="entry name" value="Zinc/RING finger domain, C3HC4 (zinc finger)"/>
    <property type="match status" value="1"/>
</dbReference>
<comment type="pathway">
    <text evidence="2">Protein modification; protein ubiquitination.</text>
</comment>
<dbReference type="EC" id="2.3.2.27" evidence="3"/>
<keyword evidence="5" id="KW-0833">Ubl conjugation pathway</keyword>
<reference evidence="8 9" key="1">
    <citation type="journal article" date="2019" name="Sci. Rep.">
        <title>A high-quality genome of Eragrostis curvula grass provides insights into Poaceae evolution and supports new strategies to enhance forage quality.</title>
        <authorList>
            <person name="Carballo J."/>
            <person name="Santos B.A.C.M."/>
            <person name="Zappacosta D."/>
            <person name="Garbus I."/>
            <person name="Selva J.P."/>
            <person name="Gallo C.A."/>
            <person name="Diaz A."/>
            <person name="Albertini E."/>
            <person name="Caccamo M."/>
            <person name="Echenique V."/>
        </authorList>
    </citation>
    <scope>NUCLEOTIDE SEQUENCE [LARGE SCALE GENOMIC DNA]</scope>
    <source>
        <strain evidence="9">cv. Victoria</strain>
        <tissue evidence="8">Leaf</tissue>
    </source>
</reference>